<evidence type="ECO:0000313" key="2">
    <source>
        <dbReference type="EMBL" id="PQQ19959.1"/>
    </source>
</evidence>
<dbReference type="Proteomes" id="UP000250321">
    <property type="component" value="Unassembled WGS sequence"/>
</dbReference>
<sequence length="78" mass="8690">MQDSLIQPVTKILLGVAVITVLITLVLRDPPQWVQKLNISGGNFPPWIIALEYQLNFDDEASDAHLDVVITEIGDKLH</sequence>
<evidence type="ECO:0000313" key="3">
    <source>
        <dbReference type="Proteomes" id="UP000250321"/>
    </source>
</evidence>
<dbReference type="PANTHER" id="PTHR35475">
    <property type="entry name" value="WD REPEAT PROTEIN"/>
    <property type="match status" value="1"/>
</dbReference>
<protein>
    <submittedName>
        <fullName evidence="2">Uncharacterized protein</fullName>
    </submittedName>
</protein>
<evidence type="ECO:0000256" key="1">
    <source>
        <dbReference type="SAM" id="Phobius"/>
    </source>
</evidence>
<keyword evidence="3" id="KW-1185">Reference proteome</keyword>
<dbReference type="AlphaFoldDB" id="A0A314ZKY7"/>
<gene>
    <name evidence="2" type="ORF">Pyn_05558</name>
</gene>
<accession>A0A314ZKY7</accession>
<comment type="caution">
    <text evidence="2">The sequence shown here is derived from an EMBL/GenBank/DDBJ whole genome shotgun (WGS) entry which is preliminary data.</text>
</comment>
<name>A0A314ZKY7_PRUYE</name>
<reference evidence="2 3" key="1">
    <citation type="submission" date="2018-02" db="EMBL/GenBank/DDBJ databases">
        <title>Draft genome of wild Prunus yedoensis var. nudiflora.</title>
        <authorList>
            <person name="Baek S."/>
            <person name="Kim J.-H."/>
            <person name="Choi K."/>
            <person name="Kim G.-B."/>
            <person name="Cho A."/>
            <person name="Jang H."/>
            <person name="Shin C.-H."/>
            <person name="Yu H.-J."/>
            <person name="Mun J.-H."/>
        </authorList>
    </citation>
    <scope>NUCLEOTIDE SEQUENCE [LARGE SCALE GENOMIC DNA]</scope>
    <source>
        <strain evidence="3">cv. Jeju island</strain>
        <tissue evidence="2">Leaf</tissue>
    </source>
</reference>
<proteinExistence type="predicted"/>
<dbReference type="PANTHER" id="PTHR35475:SF1">
    <property type="entry name" value="WD REPEAT PROTEIN"/>
    <property type="match status" value="1"/>
</dbReference>
<dbReference type="OrthoDB" id="658712at2759"/>
<keyword evidence="1" id="KW-0472">Membrane</keyword>
<dbReference type="EMBL" id="PJQY01000050">
    <property type="protein sequence ID" value="PQQ19959.1"/>
    <property type="molecule type" value="Genomic_DNA"/>
</dbReference>
<keyword evidence="1" id="KW-1133">Transmembrane helix</keyword>
<keyword evidence="1" id="KW-0812">Transmembrane</keyword>
<feature type="transmembrane region" description="Helical" evidence="1">
    <location>
        <begin position="6"/>
        <end position="27"/>
    </location>
</feature>
<organism evidence="2 3">
    <name type="scientific">Prunus yedoensis var. nudiflora</name>
    <dbReference type="NCBI Taxonomy" id="2094558"/>
    <lineage>
        <taxon>Eukaryota</taxon>
        <taxon>Viridiplantae</taxon>
        <taxon>Streptophyta</taxon>
        <taxon>Embryophyta</taxon>
        <taxon>Tracheophyta</taxon>
        <taxon>Spermatophyta</taxon>
        <taxon>Magnoliopsida</taxon>
        <taxon>eudicotyledons</taxon>
        <taxon>Gunneridae</taxon>
        <taxon>Pentapetalae</taxon>
        <taxon>rosids</taxon>
        <taxon>fabids</taxon>
        <taxon>Rosales</taxon>
        <taxon>Rosaceae</taxon>
        <taxon>Amygdaloideae</taxon>
        <taxon>Amygdaleae</taxon>
        <taxon>Prunus</taxon>
    </lineage>
</organism>